<dbReference type="GO" id="GO:0006083">
    <property type="term" value="P:acetate metabolic process"/>
    <property type="evidence" value="ECO:0007669"/>
    <property type="project" value="InterPro"/>
</dbReference>
<dbReference type="PANTHER" id="PTHR21432:SF20">
    <property type="entry name" value="ACETYL-COA HYDROLASE"/>
    <property type="match status" value="1"/>
</dbReference>
<keyword evidence="3" id="KW-1185">Reference proteome</keyword>
<dbReference type="InterPro" id="IPR026888">
    <property type="entry name" value="AcetylCoA_hyd_C"/>
</dbReference>
<dbReference type="EMBL" id="JACIJP010000001">
    <property type="protein sequence ID" value="MBB6122975.1"/>
    <property type="molecule type" value="Genomic_DNA"/>
</dbReference>
<dbReference type="Proteomes" id="UP000552700">
    <property type="component" value="Unassembled WGS sequence"/>
</dbReference>
<dbReference type="RefSeq" id="WP_184077517.1">
    <property type="nucleotide sequence ID" value="NZ_JACIJP010000001.1"/>
</dbReference>
<organism evidence="2 3">
    <name type="scientific">Sphingobium subterraneum</name>
    <dbReference type="NCBI Taxonomy" id="627688"/>
    <lineage>
        <taxon>Bacteria</taxon>
        <taxon>Pseudomonadati</taxon>
        <taxon>Pseudomonadota</taxon>
        <taxon>Alphaproteobacteria</taxon>
        <taxon>Sphingomonadales</taxon>
        <taxon>Sphingomonadaceae</taxon>
        <taxon>Sphingobium</taxon>
    </lineage>
</organism>
<dbReference type="Gene3D" id="3.30.750.70">
    <property type="entry name" value="4-hydroxybutyrate coenzyme like domains"/>
    <property type="match status" value="1"/>
</dbReference>
<dbReference type="Pfam" id="PF13336">
    <property type="entry name" value="AcetylCoA_hyd_C"/>
    <property type="match status" value="1"/>
</dbReference>
<dbReference type="InterPro" id="IPR046433">
    <property type="entry name" value="ActCoA_hydro"/>
</dbReference>
<protein>
    <submittedName>
        <fullName evidence="2">Acetyl-CoA hydrolase</fullName>
        <ecNumber evidence="2">3.1.2.1</ecNumber>
    </submittedName>
</protein>
<comment type="caution">
    <text evidence="2">The sequence shown here is derived from an EMBL/GenBank/DDBJ whole genome shotgun (WGS) entry which is preliminary data.</text>
</comment>
<dbReference type="AlphaFoldDB" id="A0A841J2Y5"/>
<reference evidence="2 3" key="1">
    <citation type="submission" date="2020-08" db="EMBL/GenBank/DDBJ databases">
        <title>Genomic Encyclopedia of Type Strains, Phase IV (KMG-IV): sequencing the most valuable type-strain genomes for metagenomic binning, comparative biology and taxonomic classification.</title>
        <authorList>
            <person name="Goeker M."/>
        </authorList>
    </citation>
    <scope>NUCLEOTIDE SEQUENCE [LARGE SCALE GENOMIC DNA]</scope>
    <source>
        <strain evidence="2 3">DSM 102255</strain>
    </source>
</reference>
<keyword evidence="2" id="KW-0378">Hydrolase</keyword>
<dbReference type="InterPro" id="IPR038460">
    <property type="entry name" value="AcetylCoA_hyd_C_sf"/>
</dbReference>
<dbReference type="Gene3D" id="3.40.1080.10">
    <property type="entry name" value="Glutaconate Coenzyme A-transferase"/>
    <property type="match status" value="1"/>
</dbReference>
<dbReference type="Gene3D" id="3.40.1080.20">
    <property type="entry name" value="Acetyl-CoA hydrolase/transferase C-terminal domain"/>
    <property type="match status" value="1"/>
</dbReference>
<dbReference type="PANTHER" id="PTHR21432">
    <property type="entry name" value="ACETYL-COA HYDROLASE-RELATED"/>
    <property type="match status" value="1"/>
</dbReference>
<gene>
    <name evidence="2" type="ORF">FHS92_000682</name>
</gene>
<dbReference type="GO" id="GO:0003986">
    <property type="term" value="F:acetyl-CoA hydrolase activity"/>
    <property type="evidence" value="ECO:0007669"/>
    <property type="project" value="UniProtKB-EC"/>
</dbReference>
<evidence type="ECO:0000313" key="3">
    <source>
        <dbReference type="Proteomes" id="UP000552700"/>
    </source>
</evidence>
<dbReference type="InterPro" id="IPR037171">
    <property type="entry name" value="NagB/RpiA_transferase-like"/>
</dbReference>
<accession>A0A841J2Y5</accession>
<dbReference type="GO" id="GO:0008775">
    <property type="term" value="F:acetate CoA-transferase activity"/>
    <property type="evidence" value="ECO:0007669"/>
    <property type="project" value="InterPro"/>
</dbReference>
<dbReference type="SUPFAM" id="SSF100950">
    <property type="entry name" value="NagB/RpiA/CoA transferase-like"/>
    <property type="match status" value="2"/>
</dbReference>
<evidence type="ECO:0000259" key="1">
    <source>
        <dbReference type="Pfam" id="PF13336"/>
    </source>
</evidence>
<name>A0A841J2Y5_9SPHN</name>
<feature type="domain" description="Acetyl-CoA hydrolase/transferase C-terminal" evidence="1">
    <location>
        <begin position="267"/>
        <end position="414"/>
    </location>
</feature>
<evidence type="ECO:0000313" key="2">
    <source>
        <dbReference type="EMBL" id="MBB6122975.1"/>
    </source>
</evidence>
<sequence length="427" mass="43885">MRGGRAGRELTLGSLRWTELVPRGAMVVWGQASAEPASLTASLMAQRAAIGQFRAFVGMSWGSSVSPDFTDQVAYTSYCGAGANRRLGAALDILPLPYTQLASTLAEERPVLLLGLGLGSSADSFSFGAAREYLAELIDGASLVIAEVSEGFPRSAGSDGEIPRDCIDIIVRTQGVPISLPPGPQGDTDGKIAARIAALIEDGSTLQIGLGGIPAAVLNALKGHRNLGVHSGLIGDEIAELAAMGVITNALKTIDRNLTVTGLLAGGPTLMKWADGNAGLALRPTRYTHDASILASIDKFVAINSAIEVDLTGQVNAEVAGGHYVGAVGGAGAFLRGAHESRGGLPIIALPSTAKGRSRIVANLSGPVSTARADAGIVVTEHGVADLRGLSLRRRREAMLAIAEPACVAALEQESGRSAQYRGSGQI</sequence>
<proteinExistence type="predicted"/>
<dbReference type="EC" id="3.1.2.1" evidence="2"/>